<dbReference type="STRING" id="937775.Metlim_0147"/>
<dbReference type="Pfam" id="PF21349">
    <property type="entry name" value="RUBY_RBDX"/>
    <property type="match status" value="1"/>
</dbReference>
<evidence type="ECO:0000256" key="2">
    <source>
        <dbReference type="ARBA" id="ARBA00003945"/>
    </source>
</evidence>
<comment type="catalytic activity">
    <reaction evidence="13">
        <text>[thioredoxin]-disulfide + 2 reduced [2Fe-2S]-[ferredoxin] + 2 H(+) = [thioredoxin]-dithiol + 2 oxidized [2Fe-2S]-[ferredoxin]</text>
        <dbReference type="Rhea" id="RHEA:42336"/>
        <dbReference type="Rhea" id="RHEA-COMP:10000"/>
        <dbReference type="Rhea" id="RHEA-COMP:10001"/>
        <dbReference type="Rhea" id="RHEA-COMP:10698"/>
        <dbReference type="Rhea" id="RHEA-COMP:10700"/>
        <dbReference type="ChEBI" id="CHEBI:15378"/>
        <dbReference type="ChEBI" id="CHEBI:29950"/>
        <dbReference type="ChEBI" id="CHEBI:33737"/>
        <dbReference type="ChEBI" id="CHEBI:33738"/>
        <dbReference type="ChEBI" id="CHEBI:50058"/>
        <dbReference type="EC" id="1.8.7.2"/>
    </reaction>
</comment>
<dbReference type="Gene3D" id="2.20.28.10">
    <property type="match status" value="1"/>
</dbReference>
<evidence type="ECO:0000256" key="12">
    <source>
        <dbReference type="ARBA" id="ARBA00030295"/>
    </source>
</evidence>
<evidence type="ECO:0000256" key="11">
    <source>
        <dbReference type="ARBA" id="ARBA00026011"/>
    </source>
</evidence>
<dbReference type="OrthoDB" id="45654at2157"/>
<keyword evidence="7" id="KW-0560">Oxidoreductase</keyword>
<keyword evidence="8" id="KW-0408">Iron</keyword>
<keyword evidence="16" id="KW-1185">Reference proteome</keyword>
<gene>
    <name evidence="15" type="ORF">Metlim_0147</name>
</gene>
<dbReference type="CDD" id="cd00729">
    <property type="entry name" value="rubredoxin_SM"/>
    <property type="match status" value="1"/>
</dbReference>
<evidence type="ECO:0000256" key="1">
    <source>
        <dbReference type="ARBA" id="ARBA00001966"/>
    </source>
</evidence>
<dbReference type="InParanoid" id="H1YZ71"/>
<dbReference type="Proteomes" id="UP000005741">
    <property type="component" value="Chromosome"/>
</dbReference>
<dbReference type="SUPFAM" id="SSF57662">
    <property type="entry name" value="Ferredoxin thioredoxin reductase (FTR), catalytic beta chain"/>
    <property type="match status" value="1"/>
</dbReference>
<dbReference type="InterPro" id="IPR036644">
    <property type="entry name" value="FTR_bsu_sf"/>
</dbReference>
<evidence type="ECO:0000259" key="14">
    <source>
        <dbReference type="PROSITE" id="PS50903"/>
    </source>
</evidence>
<evidence type="ECO:0000256" key="7">
    <source>
        <dbReference type="ARBA" id="ARBA00023002"/>
    </source>
</evidence>
<dbReference type="RefSeq" id="WP_004075880.1">
    <property type="nucleotide sequence ID" value="NZ_CM001436.1"/>
</dbReference>
<comment type="subunit">
    <text evidence="11">Heterodimer of subunit A (variable subunit) and subunit B (catalytic subunit). Heterodimeric FTR forms a complex with ferredoxin and thioredoxin.</text>
</comment>
<dbReference type="GO" id="GO:0051539">
    <property type="term" value="F:4 iron, 4 sulfur cluster binding"/>
    <property type="evidence" value="ECO:0007669"/>
    <property type="project" value="UniProtKB-KW"/>
</dbReference>
<organism evidence="15 16">
    <name type="scientific">Methanoplanus limicola DSM 2279</name>
    <dbReference type="NCBI Taxonomy" id="937775"/>
    <lineage>
        <taxon>Archaea</taxon>
        <taxon>Methanobacteriati</taxon>
        <taxon>Methanobacteriota</taxon>
        <taxon>Stenosarchaea group</taxon>
        <taxon>Methanomicrobia</taxon>
        <taxon>Methanomicrobiales</taxon>
        <taxon>Methanomicrobiaceae</taxon>
        <taxon>Methanoplanus</taxon>
    </lineage>
</organism>
<evidence type="ECO:0000313" key="16">
    <source>
        <dbReference type="Proteomes" id="UP000005741"/>
    </source>
</evidence>
<proteinExistence type="inferred from homology"/>
<comment type="cofactor">
    <cofactor evidence="1">
        <name>[4Fe-4S] cluster</name>
        <dbReference type="ChEBI" id="CHEBI:49883"/>
    </cofactor>
</comment>
<evidence type="ECO:0000256" key="6">
    <source>
        <dbReference type="ARBA" id="ARBA00022723"/>
    </source>
</evidence>
<dbReference type="PANTHER" id="PTHR35113">
    <property type="entry name" value="FERREDOXIN-THIOREDOXIN REDUCTASE CATALYTIC CHAIN, CHLOROPLASTIC"/>
    <property type="match status" value="1"/>
</dbReference>
<keyword evidence="9" id="KW-0411">Iron-sulfur</keyword>
<dbReference type="HOGENOM" id="CLU_1536690_0_0_2"/>
<dbReference type="EC" id="1.8.7.2" evidence="4"/>
<accession>H1YZ71</accession>
<keyword evidence="6" id="KW-0479">Metal-binding</keyword>
<evidence type="ECO:0000313" key="15">
    <source>
        <dbReference type="EMBL" id="EHQ34300.1"/>
    </source>
</evidence>
<evidence type="ECO:0000256" key="3">
    <source>
        <dbReference type="ARBA" id="ARBA00007941"/>
    </source>
</evidence>
<keyword evidence="10" id="KW-1015">Disulfide bond</keyword>
<sequence>MNDNSDDNPESSSVLLRKYNEIKSYANVSGIFLNPDKKFTMDLINGLLINKERYGHEACPCRLVIGPIEDNFDIVCPCDYRDEDIREFGCCYCGLYVSEDVASGKKDVSIIPDRRLQVKESEEGNFPGEDNRNIPEIMKLKYPVFRCRVCGYLSAGNSPPEKCPICGASEERFEKFIG</sequence>
<evidence type="ECO:0000256" key="4">
    <source>
        <dbReference type="ARBA" id="ARBA00012358"/>
    </source>
</evidence>
<comment type="similarity">
    <text evidence="3">Belongs to the ferredoxin thioredoxin reductase beta subunit family.</text>
</comment>
<evidence type="ECO:0000256" key="5">
    <source>
        <dbReference type="ARBA" id="ARBA00022485"/>
    </source>
</evidence>
<dbReference type="InterPro" id="IPR048574">
    <property type="entry name" value="RUBY_RBDX"/>
</dbReference>
<keyword evidence="5" id="KW-0004">4Fe-4S</keyword>
<dbReference type="PANTHER" id="PTHR35113:SF1">
    <property type="entry name" value="FERREDOXIN-THIOREDOXIN REDUCTASE CATALYTIC CHAIN, CHLOROPLASTIC"/>
    <property type="match status" value="1"/>
</dbReference>
<evidence type="ECO:0000256" key="8">
    <source>
        <dbReference type="ARBA" id="ARBA00023004"/>
    </source>
</evidence>
<dbReference type="SUPFAM" id="SSF57802">
    <property type="entry name" value="Rubredoxin-like"/>
    <property type="match status" value="1"/>
</dbReference>
<reference evidence="15 16" key="1">
    <citation type="submission" date="2011-10" db="EMBL/GenBank/DDBJ databases">
        <title>The Improved High-Quality Draft genome of Methanoplanus limicola DSM 2279.</title>
        <authorList>
            <consortium name="US DOE Joint Genome Institute (JGI-PGF)"/>
            <person name="Lucas S."/>
            <person name="Copeland A."/>
            <person name="Lapidus A."/>
            <person name="Glavina del Rio T."/>
            <person name="Dalin E."/>
            <person name="Tice H."/>
            <person name="Bruce D."/>
            <person name="Goodwin L."/>
            <person name="Pitluck S."/>
            <person name="Peters L."/>
            <person name="Mikhailova N."/>
            <person name="Lu M."/>
            <person name="Kyrpides N."/>
            <person name="Mavromatis K."/>
            <person name="Ivanova N."/>
            <person name="Markowitz V."/>
            <person name="Cheng J.-F."/>
            <person name="Hugenholtz P."/>
            <person name="Woyke T."/>
            <person name="Wu D."/>
            <person name="Wirth R."/>
            <person name="Brambilla E.-M."/>
            <person name="Klenk H.-P."/>
            <person name="Eisen J.A."/>
        </authorList>
    </citation>
    <scope>NUCLEOTIDE SEQUENCE [LARGE SCALE GENOMIC DNA]</scope>
    <source>
        <strain evidence="15 16">DSM 2279</strain>
    </source>
</reference>
<dbReference type="EMBL" id="CM001436">
    <property type="protein sequence ID" value="EHQ34300.1"/>
    <property type="molecule type" value="Genomic_DNA"/>
</dbReference>
<evidence type="ECO:0000256" key="9">
    <source>
        <dbReference type="ARBA" id="ARBA00023014"/>
    </source>
</evidence>
<dbReference type="Gene3D" id="3.90.460.10">
    <property type="entry name" value="Ferredoxin thioredoxin reductase catalytic beta subunit"/>
    <property type="match status" value="1"/>
</dbReference>
<dbReference type="Pfam" id="PF02943">
    <property type="entry name" value="FeThRed_B"/>
    <property type="match status" value="1"/>
</dbReference>
<protein>
    <recommendedName>
        <fullName evidence="4">ferredoxin:thioredoxin reductase</fullName>
        <ecNumber evidence="4">1.8.7.2</ecNumber>
    </recommendedName>
    <alternativeName>
        <fullName evidence="12">Ferredoxin-thioredoxin reductase subunit B</fullName>
    </alternativeName>
</protein>
<dbReference type="GO" id="GO:0005506">
    <property type="term" value="F:iron ion binding"/>
    <property type="evidence" value="ECO:0007669"/>
    <property type="project" value="InterPro"/>
</dbReference>
<evidence type="ECO:0000256" key="13">
    <source>
        <dbReference type="ARBA" id="ARBA00048150"/>
    </source>
</evidence>
<feature type="domain" description="Rubredoxin-like" evidence="14">
    <location>
        <begin position="142"/>
        <end position="176"/>
    </location>
</feature>
<comment type="function">
    <text evidence="2">Catalytic subunit of the ferredoxin-thioredoxin reductase (FTR), which catalyzes the two-electron reduction of thioredoxins by the electrons provided by reduced ferredoxin.</text>
</comment>
<dbReference type="InterPro" id="IPR024934">
    <property type="entry name" value="Rubredoxin-like_dom"/>
</dbReference>
<name>H1YZ71_9EURY</name>
<evidence type="ECO:0000256" key="10">
    <source>
        <dbReference type="ARBA" id="ARBA00023157"/>
    </source>
</evidence>
<dbReference type="PROSITE" id="PS50903">
    <property type="entry name" value="RUBREDOXIN_LIKE"/>
    <property type="match status" value="1"/>
</dbReference>
<dbReference type="GO" id="GO:0016730">
    <property type="term" value="F:oxidoreductase activity, acting on iron-sulfur proteins as donors"/>
    <property type="evidence" value="ECO:0007669"/>
    <property type="project" value="InterPro"/>
</dbReference>
<dbReference type="AlphaFoldDB" id="H1YZ71"/>
<dbReference type="InterPro" id="IPR004209">
    <property type="entry name" value="FTR_bsu"/>
</dbReference>